<dbReference type="PANTHER" id="PTHR43178">
    <property type="entry name" value="DIHYDROLIPOAMIDE ACETYLTRANSFERASE COMPONENT OF PYRUVATE DEHYDROGENASE COMPLEX"/>
    <property type="match status" value="1"/>
</dbReference>
<dbReference type="EMBL" id="CASHTH010003582">
    <property type="protein sequence ID" value="CAI8046698.1"/>
    <property type="molecule type" value="Genomic_DNA"/>
</dbReference>
<organism evidence="8 9">
    <name type="scientific">Geodia barretti</name>
    <name type="common">Barrett's horny sponge</name>
    <dbReference type="NCBI Taxonomy" id="519541"/>
    <lineage>
        <taxon>Eukaryota</taxon>
        <taxon>Metazoa</taxon>
        <taxon>Porifera</taxon>
        <taxon>Demospongiae</taxon>
        <taxon>Heteroscleromorpha</taxon>
        <taxon>Tetractinellida</taxon>
        <taxon>Astrophorina</taxon>
        <taxon>Geodiidae</taxon>
        <taxon>Geodia</taxon>
    </lineage>
</organism>
<evidence type="ECO:0000256" key="4">
    <source>
        <dbReference type="ARBA" id="ARBA00022823"/>
    </source>
</evidence>
<evidence type="ECO:0000256" key="3">
    <source>
        <dbReference type="ARBA" id="ARBA00022679"/>
    </source>
</evidence>
<keyword evidence="4" id="KW-0450">Lipoyl</keyword>
<comment type="cofactor">
    <cofactor evidence="1">
        <name>(R)-lipoate</name>
        <dbReference type="ChEBI" id="CHEBI:83088"/>
    </cofactor>
</comment>
<name>A0AA35TFK5_GEOBA</name>
<comment type="similarity">
    <text evidence="2">Belongs to the 2-oxoacid dehydrogenase family.</text>
</comment>
<keyword evidence="5 8" id="KW-0012">Acyltransferase</keyword>
<feature type="compositionally biased region" description="Low complexity" evidence="6">
    <location>
        <begin position="15"/>
        <end position="27"/>
    </location>
</feature>
<dbReference type="GO" id="GO:0005737">
    <property type="term" value="C:cytoplasm"/>
    <property type="evidence" value="ECO:0007669"/>
    <property type="project" value="TreeGrafter"/>
</dbReference>
<evidence type="ECO:0000256" key="5">
    <source>
        <dbReference type="ARBA" id="ARBA00023315"/>
    </source>
</evidence>
<accession>A0AA35TFK5</accession>
<dbReference type="Pfam" id="PF00198">
    <property type="entry name" value="2-oxoacid_dh"/>
    <property type="match status" value="1"/>
</dbReference>
<dbReference type="InterPro" id="IPR023213">
    <property type="entry name" value="CAT-like_dom_sf"/>
</dbReference>
<reference evidence="8" key="1">
    <citation type="submission" date="2023-03" db="EMBL/GenBank/DDBJ databases">
        <authorList>
            <person name="Steffen K."/>
            <person name="Cardenas P."/>
        </authorList>
    </citation>
    <scope>NUCLEOTIDE SEQUENCE</scope>
</reference>
<dbReference type="GO" id="GO:0031405">
    <property type="term" value="F:lipoic acid binding"/>
    <property type="evidence" value="ECO:0007669"/>
    <property type="project" value="TreeGrafter"/>
</dbReference>
<comment type="caution">
    <text evidence="8">The sequence shown here is derived from an EMBL/GenBank/DDBJ whole genome shotgun (WGS) entry which is preliminary data.</text>
</comment>
<feature type="region of interest" description="Disordered" evidence="6">
    <location>
        <begin position="1"/>
        <end position="96"/>
    </location>
</feature>
<feature type="domain" description="2-oxoacid dehydrogenase acyltransferase catalytic" evidence="7">
    <location>
        <begin position="105"/>
        <end position="327"/>
    </location>
</feature>
<dbReference type="InterPro" id="IPR050743">
    <property type="entry name" value="2-oxoacid_DH_E2_comp"/>
</dbReference>
<evidence type="ECO:0000313" key="9">
    <source>
        <dbReference type="Proteomes" id="UP001174909"/>
    </source>
</evidence>
<dbReference type="PANTHER" id="PTHR43178:SF5">
    <property type="entry name" value="LIPOAMIDE ACYLTRANSFERASE COMPONENT OF BRANCHED-CHAIN ALPHA-KETO ACID DEHYDROGENASE COMPLEX, MITOCHONDRIAL"/>
    <property type="match status" value="1"/>
</dbReference>
<dbReference type="Gene3D" id="3.30.559.10">
    <property type="entry name" value="Chloramphenicol acetyltransferase-like domain"/>
    <property type="match status" value="1"/>
</dbReference>
<keyword evidence="3" id="KW-0808">Transferase</keyword>
<evidence type="ECO:0000256" key="2">
    <source>
        <dbReference type="ARBA" id="ARBA00007317"/>
    </source>
</evidence>
<dbReference type="AlphaFoldDB" id="A0AA35TFK5"/>
<proteinExistence type="inferred from homology"/>
<dbReference type="Proteomes" id="UP001174909">
    <property type="component" value="Unassembled WGS sequence"/>
</dbReference>
<dbReference type="InterPro" id="IPR001078">
    <property type="entry name" value="2-oxoacid_DH_actylTfrase"/>
</dbReference>
<gene>
    <name evidence="8" type="ORF">GBAR_LOCUS25816</name>
</gene>
<keyword evidence="9" id="KW-1185">Reference proteome</keyword>
<dbReference type="FunFam" id="3.30.559.10:FF:000007">
    <property type="entry name" value="Dihydrolipoamide acetyltransferase component of pyruvate dehydrogenase complex"/>
    <property type="match status" value="1"/>
</dbReference>
<dbReference type="GO" id="GO:0016407">
    <property type="term" value="F:acetyltransferase activity"/>
    <property type="evidence" value="ECO:0007669"/>
    <property type="project" value="TreeGrafter"/>
</dbReference>
<protein>
    <submittedName>
        <fullName evidence="8">Lipoamide acyltransferase component of branched-chain alpha-keto acid dehydrogenase complex</fullName>
    </submittedName>
</protein>
<sequence>MGAAIAEVETDERATPAPAVQAAAASPTAPPAPVPPPPPATPATSTTPMSYLITNAQPVGPTGGSAVEALAQETAGAAPSPPATEPAAGPATVPVPAPVSETIADEERLAITPVRRMIAEAMVRSASQIPHAWSMVEVDINELVALRNRERHAFRQREGINLTYLPFALKAVAGALKDNPTLNASWGDDHIVLKRRINLGIAVAAPTGLVVPVIHDADRLSIAGLAHAIDDLAGRARSGALRLEDVQGGTFTVNNTGALGSSISGPIINHPQAGILTTEAVQQRPVVINDAIAIRWMMNLCLSFDHRINDGEESGAFLQSVKRRLEAVDGDTPIY</sequence>
<evidence type="ECO:0000313" key="8">
    <source>
        <dbReference type="EMBL" id="CAI8046698.1"/>
    </source>
</evidence>
<evidence type="ECO:0000256" key="6">
    <source>
        <dbReference type="SAM" id="MobiDB-lite"/>
    </source>
</evidence>
<feature type="compositionally biased region" description="Low complexity" evidence="6">
    <location>
        <begin position="85"/>
        <end position="96"/>
    </location>
</feature>
<feature type="compositionally biased region" description="Pro residues" evidence="6">
    <location>
        <begin position="28"/>
        <end position="41"/>
    </location>
</feature>
<dbReference type="SUPFAM" id="SSF52777">
    <property type="entry name" value="CoA-dependent acyltransferases"/>
    <property type="match status" value="1"/>
</dbReference>
<evidence type="ECO:0000259" key="7">
    <source>
        <dbReference type="Pfam" id="PF00198"/>
    </source>
</evidence>
<evidence type="ECO:0000256" key="1">
    <source>
        <dbReference type="ARBA" id="ARBA00001938"/>
    </source>
</evidence>